<accession>A0ABT9BI20</accession>
<name>A0ABT9BI20_9BACT</name>
<dbReference type="Proteomes" id="UP001176429">
    <property type="component" value="Unassembled WGS sequence"/>
</dbReference>
<keyword evidence="1" id="KW-0812">Transmembrane</keyword>
<evidence type="ECO:0000256" key="1">
    <source>
        <dbReference type="SAM" id="Phobius"/>
    </source>
</evidence>
<evidence type="ECO:0008006" key="4">
    <source>
        <dbReference type="Google" id="ProtNLM"/>
    </source>
</evidence>
<organism evidence="2 3">
    <name type="scientific">Hymenobacter aranciens</name>
    <dbReference type="NCBI Taxonomy" id="3063996"/>
    <lineage>
        <taxon>Bacteria</taxon>
        <taxon>Pseudomonadati</taxon>
        <taxon>Bacteroidota</taxon>
        <taxon>Cytophagia</taxon>
        <taxon>Cytophagales</taxon>
        <taxon>Hymenobacteraceae</taxon>
        <taxon>Hymenobacter</taxon>
    </lineage>
</organism>
<evidence type="ECO:0000313" key="3">
    <source>
        <dbReference type="Proteomes" id="UP001176429"/>
    </source>
</evidence>
<keyword evidence="3" id="KW-1185">Reference proteome</keyword>
<dbReference type="EMBL" id="JAUQSY010000013">
    <property type="protein sequence ID" value="MDO7876657.1"/>
    <property type="molecule type" value="Genomic_DNA"/>
</dbReference>
<reference evidence="2" key="1">
    <citation type="submission" date="2023-07" db="EMBL/GenBank/DDBJ databases">
        <authorList>
            <person name="Kim M.K."/>
        </authorList>
    </citation>
    <scope>NUCLEOTIDE SEQUENCE</scope>
    <source>
        <strain evidence="2">ASUV-10-1</strain>
    </source>
</reference>
<keyword evidence="1" id="KW-0472">Membrane</keyword>
<evidence type="ECO:0000313" key="2">
    <source>
        <dbReference type="EMBL" id="MDO7876657.1"/>
    </source>
</evidence>
<gene>
    <name evidence="2" type="ORF">Q5H93_18065</name>
</gene>
<keyword evidence="1" id="KW-1133">Transmembrane helix</keyword>
<proteinExistence type="predicted"/>
<feature type="transmembrane region" description="Helical" evidence="1">
    <location>
        <begin position="64"/>
        <end position="85"/>
    </location>
</feature>
<sequence>MAKSIKAIKCPHCGSTQKTEVRPDVFRCEGCGTEYFLDNDDINVNYTVRQEPLGTPGQPPVKRAVIVAGLAAVVMFGFVLLRLLFSSSSSPTPGSYSVTTADEEEDYTKKFNFSSRETLLYLAPSQKPVLLQIGTRNYYRVTKDSAYAVFRDATTGTVLKSVPLNVPPGTSSFPDFDLKHFYNGELYLVANKMAVYRVDKANYSFKDVTKTLFQGQSELASGVATVEAGDNDYGDYFSVFTNDGRNMMFFPLINKVYSKDNFYDARYGFNNLQPNSPTATGFIFSRRSTSYPEDKIQLIKYQYRHNLGGAQSLPHFEWSDDYGGSGIFTDADPHVKRLITPYEKKGARLLSYADFTPGRLYFEPHLLYSDKEYVLISFKPTAAPSARPAVQCLRADTGAIVFTQPLEEGNSPDDAVRYPGGFALHDGDETYTISLDGKLTKNPKPV</sequence>
<comment type="caution">
    <text evidence="2">The sequence shown here is derived from an EMBL/GenBank/DDBJ whole genome shotgun (WGS) entry which is preliminary data.</text>
</comment>
<protein>
    <recommendedName>
        <fullName evidence="4">Zinc ribbon domain-containing protein</fullName>
    </recommendedName>
</protein>
<dbReference type="RefSeq" id="WP_305008032.1">
    <property type="nucleotide sequence ID" value="NZ_JAUQSY010000013.1"/>
</dbReference>